<dbReference type="Pfam" id="PF09956">
    <property type="entry name" value="Phage_cement_2"/>
    <property type="match status" value="1"/>
</dbReference>
<comment type="caution">
    <text evidence="1">The sequence shown here is derived from an EMBL/GenBank/DDBJ whole genome shotgun (WGS) entry which is preliminary data.</text>
</comment>
<protein>
    <submittedName>
        <fullName evidence="1">DUF2190 family protein</fullName>
    </submittedName>
</protein>
<organism evidence="1 2">
    <name type="scientific">Cloacibacillus evryensis</name>
    <dbReference type="NCBI Taxonomy" id="508460"/>
    <lineage>
        <taxon>Bacteria</taxon>
        <taxon>Thermotogati</taxon>
        <taxon>Synergistota</taxon>
        <taxon>Synergistia</taxon>
        <taxon>Synergistales</taxon>
        <taxon>Synergistaceae</taxon>
        <taxon>Cloacibacillus</taxon>
    </lineage>
</organism>
<dbReference type="Proteomes" id="UP001205919">
    <property type="component" value="Unassembled WGS sequence"/>
</dbReference>
<sequence length="121" mass="12216">MARQAMPVQTGKVIDYINSGETKINVGDVVPLISLCGIAETDIEAGASGAVALYGVWEFTAETSVAFEVGDIVYWDAANNHVTKTAAGGVFLGIVVAPKAASAALARCKIGVAAVSSSASA</sequence>
<dbReference type="RefSeq" id="WP_008709978.1">
    <property type="nucleotide sequence ID" value="NZ_CABKQM010000005.1"/>
</dbReference>
<name>A0AAW5K334_9BACT</name>
<evidence type="ECO:0000313" key="2">
    <source>
        <dbReference type="Proteomes" id="UP001205919"/>
    </source>
</evidence>
<dbReference type="AlphaFoldDB" id="A0AAW5K334"/>
<gene>
    <name evidence="1" type="ORF">NE630_07320</name>
</gene>
<dbReference type="InterPro" id="IPR011231">
    <property type="entry name" value="Phage_VT1-Sakai_H0018"/>
</dbReference>
<accession>A0AAW5K334</accession>
<dbReference type="EMBL" id="JANFYT010000013">
    <property type="protein sequence ID" value="MCQ4814239.1"/>
    <property type="molecule type" value="Genomic_DNA"/>
</dbReference>
<proteinExistence type="predicted"/>
<reference evidence="1 2" key="1">
    <citation type="submission" date="2022-06" db="EMBL/GenBank/DDBJ databases">
        <title>Isolation of gut microbiota from human fecal samples.</title>
        <authorList>
            <person name="Pamer E.G."/>
            <person name="Barat B."/>
            <person name="Waligurski E."/>
            <person name="Medina S."/>
            <person name="Paddock L."/>
            <person name="Mostad J."/>
        </authorList>
    </citation>
    <scope>NUCLEOTIDE SEQUENCE [LARGE SCALE GENOMIC DNA]</scope>
    <source>
        <strain evidence="1 2">DFI.9.90</strain>
    </source>
</reference>
<evidence type="ECO:0000313" key="1">
    <source>
        <dbReference type="EMBL" id="MCQ4814239.1"/>
    </source>
</evidence>
<keyword evidence="2" id="KW-1185">Reference proteome</keyword>